<dbReference type="InterPro" id="IPR022398">
    <property type="entry name" value="Peptidase_S8_His-AS"/>
</dbReference>
<comment type="similarity">
    <text evidence="1 11 12">Belongs to the peptidase S8 family.</text>
</comment>
<evidence type="ECO:0000256" key="14">
    <source>
        <dbReference type="SAM" id="Phobius"/>
    </source>
</evidence>
<dbReference type="InterPro" id="IPR003137">
    <property type="entry name" value="PA_domain"/>
</dbReference>
<dbReference type="Pfam" id="PF00082">
    <property type="entry name" value="Peptidase_S8"/>
    <property type="match status" value="1"/>
</dbReference>
<evidence type="ECO:0000256" key="3">
    <source>
        <dbReference type="ARBA" id="ARBA00022525"/>
    </source>
</evidence>
<gene>
    <name evidence="17" type="ORF">DIW15_01675</name>
</gene>
<dbReference type="Gene3D" id="2.60.40.10">
    <property type="entry name" value="Immunoglobulins"/>
    <property type="match status" value="1"/>
</dbReference>
<evidence type="ECO:0000256" key="10">
    <source>
        <dbReference type="PIRSR" id="PIRSR615500-1"/>
    </source>
</evidence>
<keyword evidence="14" id="KW-0472">Membrane</keyword>
<dbReference type="InterPro" id="IPR050131">
    <property type="entry name" value="Peptidase_S8_subtilisin-like"/>
</dbReference>
<evidence type="ECO:0000256" key="8">
    <source>
        <dbReference type="ARBA" id="ARBA00022825"/>
    </source>
</evidence>
<dbReference type="Gene3D" id="3.50.30.30">
    <property type="match status" value="1"/>
</dbReference>
<feature type="compositionally biased region" description="Polar residues" evidence="13">
    <location>
        <begin position="1746"/>
        <end position="1774"/>
    </location>
</feature>
<feature type="chain" id="PRO_5017615982" evidence="15">
    <location>
        <begin position="34"/>
        <end position="1804"/>
    </location>
</feature>
<accession>A0A3D4S4J1</accession>
<keyword evidence="6" id="KW-0677">Repeat</keyword>
<evidence type="ECO:0000256" key="9">
    <source>
        <dbReference type="ARBA" id="ARBA00023088"/>
    </source>
</evidence>
<dbReference type="Gene3D" id="3.40.50.200">
    <property type="entry name" value="Peptidase S8/S53 domain"/>
    <property type="match status" value="1"/>
</dbReference>
<evidence type="ECO:0000256" key="4">
    <source>
        <dbReference type="ARBA" id="ARBA00022670"/>
    </source>
</evidence>
<evidence type="ECO:0000256" key="15">
    <source>
        <dbReference type="SAM" id="SignalP"/>
    </source>
</evidence>
<proteinExistence type="inferred from homology"/>
<dbReference type="InterPro" id="IPR015500">
    <property type="entry name" value="Peptidase_S8_subtilisin-rel"/>
</dbReference>
<dbReference type="SUPFAM" id="SSF52743">
    <property type="entry name" value="Subtilisin-like"/>
    <property type="match status" value="1"/>
</dbReference>
<name>A0A3D4S4J1_9ENTE</name>
<dbReference type="InterPro" id="IPR010435">
    <property type="entry name" value="C5a/SBT2-like_Fn3"/>
</dbReference>
<keyword evidence="2" id="KW-0134">Cell wall</keyword>
<feature type="domain" description="Gram-positive cocci surface proteins LPxTG" evidence="16">
    <location>
        <begin position="1769"/>
        <end position="1804"/>
    </location>
</feature>
<dbReference type="Gene3D" id="2.60.40.1710">
    <property type="entry name" value="Subtilisin-like superfamily"/>
    <property type="match status" value="1"/>
</dbReference>
<keyword evidence="5 15" id="KW-0732">Signal</keyword>
<dbReference type="Pfam" id="PF02225">
    <property type="entry name" value="PA"/>
    <property type="match status" value="1"/>
</dbReference>
<protein>
    <submittedName>
        <fullName evidence="17">LPXTG cell wall anchor domain-containing protein</fullName>
    </submittedName>
</protein>
<dbReference type="Pfam" id="PF00746">
    <property type="entry name" value="Gram_pos_anchor"/>
    <property type="match status" value="1"/>
</dbReference>
<evidence type="ECO:0000259" key="16">
    <source>
        <dbReference type="PROSITE" id="PS50847"/>
    </source>
</evidence>
<dbReference type="Pfam" id="PF06280">
    <property type="entry name" value="fn3_5"/>
    <property type="match status" value="1"/>
</dbReference>
<dbReference type="PROSITE" id="PS00137">
    <property type="entry name" value="SUBTILASE_HIS"/>
    <property type="match status" value="1"/>
</dbReference>
<evidence type="ECO:0000256" key="6">
    <source>
        <dbReference type="ARBA" id="ARBA00022737"/>
    </source>
</evidence>
<feature type="compositionally biased region" description="Polar residues" evidence="13">
    <location>
        <begin position="593"/>
        <end position="608"/>
    </location>
</feature>
<keyword evidence="8 11" id="KW-0720">Serine protease</keyword>
<feature type="compositionally biased region" description="Basic and acidic residues" evidence="13">
    <location>
        <begin position="1695"/>
        <end position="1712"/>
    </location>
</feature>
<dbReference type="PANTHER" id="PTHR43806:SF11">
    <property type="entry name" value="CEREVISIN-RELATED"/>
    <property type="match status" value="1"/>
</dbReference>
<dbReference type="CDD" id="cd02133">
    <property type="entry name" value="PA_C5a_like"/>
    <property type="match status" value="1"/>
</dbReference>
<evidence type="ECO:0000256" key="13">
    <source>
        <dbReference type="SAM" id="MobiDB-lite"/>
    </source>
</evidence>
<feature type="signal peptide" evidence="15">
    <location>
        <begin position="1"/>
        <end position="33"/>
    </location>
</feature>
<dbReference type="PROSITE" id="PS50847">
    <property type="entry name" value="GRAM_POS_ANCHORING"/>
    <property type="match status" value="1"/>
</dbReference>
<evidence type="ECO:0000256" key="1">
    <source>
        <dbReference type="ARBA" id="ARBA00011073"/>
    </source>
</evidence>
<dbReference type="InterPro" id="IPR023827">
    <property type="entry name" value="Peptidase_S8_Asp-AS"/>
</dbReference>
<dbReference type="Proteomes" id="UP000262195">
    <property type="component" value="Unassembled WGS sequence"/>
</dbReference>
<dbReference type="InterPro" id="IPR023828">
    <property type="entry name" value="Peptidase_S8_Ser-AS"/>
</dbReference>
<comment type="caution">
    <text evidence="17">The sequence shown here is derived from an EMBL/GenBank/DDBJ whole genome shotgun (WGS) entry which is preliminary data.</text>
</comment>
<evidence type="ECO:0000313" key="18">
    <source>
        <dbReference type="Proteomes" id="UP000262195"/>
    </source>
</evidence>
<dbReference type="InterPro" id="IPR036852">
    <property type="entry name" value="Peptidase_S8/S53_dom_sf"/>
</dbReference>
<keyword evidence="4 11" id="KW-0645">Protease</keyword>
<feature type="active site" description="Charge relay system" evidence="10 11">
    <location>
        <position position="642"/>
    </location>
</feature>
<evidence type="ECO:0000256" key="12">
    <source>
        <dbReference type="RuleBase" id="RU003355"/>
    </source>
</evidence>
<dbReference type="NCBIfam" id="TIGR01167">
    <property type="entry name" value="LPXTG_anchor"/>
    <property type="match status" value="1"/>
</dbReference>
<keyword evidence="14" id="KW-1133">Transmembrane helix</keyword>
<feature type="active site" description="Charge relay system" evidence="10 11">
    <location>
        <position position="227"/>
    </location>
</feature>
<organism evidence="17 18">
    <name type="scientific">Bavariicoccus seileri</name>
    <dbReference type="NCBI Taxonomy" id="549685"/>
    <lineage>
        <taxon>Bacteria</taxon>
        <taxon>Bacillati</taxon>
        <taxon>Bacillota</taxon>
        <taxon>Bacilli</taxon>
        <taxon>Lactobacillales</taxon>
        <taxon>Enterococcaceae</taxon>
        <taxon>Bavariicoccus</taxon>
    </lineage>
</organism>
<dbReference type="PROSITE" id="PS00136">
    <property type="entry name" value="SUBTILASE_ASP"/>
    <property type="match status" value="1"/>
</dbReference>
<dbReference type="GO" id="GO:0016020">
    <property type="term" value="C:membrane"/>
    <property type="evidence" value="ECO:0007669"/>
    <property type="project" value="InterPro"/>
</dbReference>
<keyword evidence="7 11" id="KW-0378">Hydrolase</keyword>
<dbReference type="STRING" id="1121105.GCA_000421665_00036"/>
<dbReference type="PROSITE" id="PS00138">
    <property type="entry name" value="SUBTILASE_SER"/>
    <property type="match status" value="1"/>
</dbReference>
<reference evidence="17 18" key="1">
    <citation type="journal article" date="2018" name="Nat. Biotechnol.">
        <title>A standardized bacterial taxonomy based on genome phylogeny substantially revises the tree of life.</title>
        <authorList>
            <person name="Parks D.H."/>
            <person name="Chuvochina M."/>
            <person name="Waite D.W."/>
            <person name="Rinke C."/>
            <person name="Skarshewski A."/>
            <person name="Chaumeil P.A."/>
            <person name="Hugenholtz P."/>
        </authorList>
    </citation>
    <scope>NUCLEOTIDE SEQUENCE [LARGE SCALE GENOMIC DNA]</scope>
    <source>
        <strain evidence="17">UBA11306</strain>
    </source>
</reference>
<evidence type="ECO:0000256" key="2">
    <source>
        <dbReference type="ARBA" id="ARBA00022512"/>
    </source>
</evidence>
<dbReference type="InterPro" id="IPR000209">
    <property type="entry name" value="Peptidase_S8/S53_dom"/>
</dbReference>
<dbReference type="GO" id="GO:0004252">
    <property type="term" value="F:serine-type endopeptidase activity"/>
    <property type="evidence" value="ECO:0007669"/>
    <property type="project" value="UniProtKB-UniRule"/>
</dbReference>
<keyword evidence="9" id="KW-0572">Peptidoglycan-anchor</keyword>
<dbReference type="InterPro" id="IPR013783">
    <property type="entry name" value="Ig-like_fold"/>
</dbReference>
<dbReference type="PROSITE" id="PS51892">
    <property type="entry name" value="SUBTILASE"/>
    <property type="match status" value="1"/>
</dbReference>
<dbReference type="InterPro" id="IPR034216">
    <property type="entry name" value="C5a_Peptidase"/>
</dbReference>
<feature type="region of interest" description="Disordered" evidence="13">
    <location>
        <begin position="593"/>
        <end position="623"/>
    </location>
</feature>
<keyword evidence="3" id="KW-0964">Secreted</keyword>
<dbReference type="PRINTS" id="PR00723">
    <property type="entry name" value="SUBTILISIN"/>
</dbReference>
<dbReference type="PANTHER" id="PTHR43806">
    <property type="entry name" value="PEPTIDASE S8"/>
    <property type="match status" value="1"/>
</dbReference>
<evidence type="ECO:0000256" key="11">
    <source>
        <dbReference type="PROSITE-ProRule" id="PRU01240"/>
    </source>
</evidence>
<dbReference type="SUPFAM" id="SSF52025">
    <property type="entry name" value="PA domain"/>
    <property type="match status" value="1"/>
</dbReference>
<dbReference type="CDD" id="cd07475">
    <property type="entry name" value="Peptidases_S8_C5a_Peptidase"/>
    <property type="match status" value="1"/>
</dbReference>
<feature type="region of interest" description="Disordered" evidence="13">
    <location>
        <begin position="1642"/>
        <end position="1774"/>
    </location>
</feature>
<feature type="compositionally biased region" description="Acidic residues" evidence="13">
    <location>
        <begin position="1667"/>
        <end position="1694"/>
    </location>
</feature>
<dbReference type="InterPro" id="IPR019931">
    <property type="entry name" value="LPXTG_anchor"/>
</dbReference>
<feature type="compositionally biased region" description="Low complexity" evidence="13">
    <location>
        <begin position="1735"/>
        <end position="1745"/>
    </location>
</feature>
<evidence type="ECO:0000256" key="7">
    <source>
        <dbReference type="ARBA" id="ARBA00022801"/>
    </source>
</evidence>
<keyword evidence="14" id="KW-0812">Transmembrane</keyword>
<feature type="transmembrane region" description="Helical" evidence="14">
    <location>
        <begin position="1779"/>
        <end position="1797"/>
    </location>
</feature>
<evidence type="ECO:0000313" key="17">
    <source>
        <dbReference type="EMBL" id="HCS93402.1"/>
    </source>
</evidence>
<sequence length="1804" mass="193462">MIGKSQKNKAFLLVVTLLLSLILNMVVPITAFADDSKKDPADTGENYEKLVDAFTKAEDDNKKENKEKFRERALEQLKALGIDISTIDTDGNFDQEIRAIIQLESKAAVESTSKASGTNKSVSSIEKATDSVIESQSSIKKKVEKITGNKVKKSFGYLVNGFSIDVKLTDISEITAIKGIKSVTPANVYSPTEDDGSNVEMFKNSSAGIKVSESGSNGEGIVVAIVDSGIDPTHKDLRLSQSTNEKLTQSNATAVVKNLGYGKWFTRKVPYGHNYADNNDNIVDQNPGTSMHGMHVAGIVGANGEGDPQSVGEYVVGVAPEAQLLAMKGFPNNDKIATALDDDIISAIEDSVKLGADVINMSLGSVSGTVDSNDPSQVAIKKAADAGVLTVISAGNSGVSTSAGTSTDPQNLFDTKDTSTVGAPGVAKEALTVASYESDEVIADALSPILVDGAGNEEPVRLANGTESGVAFYANTVTGVGLEVFSEPSELVSVPLGEKGIGDYTDLDVKGKIVLIQRGLATFSDKQAAAKEQGAKAAIVYDNAPGTSLISMALDDNNFLAIFVSQQDGELLIKLAEENKDKKIKFAQTKGSYHNSESGQMSKFSSWGPTPDLELKPEIAGPGGQIYSTANNNNYQTMSGTSMSSPYVAGTAALLYQSIKTKGLSLSGADLINFAKVSLMTTSQPMTDVTNGNIISPRRQGAGSVDINQAIANSTSLVDAADGDATIALKNIGQSSSFGVILTNNGKEKVTYSLNDYNGPYTETTDSSSFISSVNIDGATLKADNTEVSLEPGESKTVGITINLPASFSANQFVEGFIGFESDTAPAISIPYVGFYGNYGDGQIIDAPIYDDNTILGSGYLLDEENYYLGFDFNTINPDKIAISPNGDGRFDSAYPVLFFLRNTKTLTYEIVDNDNKTLLKLNEDKQGGKGYFNPQINNFTESYVTNATWDGTVYDTNTGDSKLVEDGQYGLKITATSYFEGSSEQSLTIPIKVDTVAPEFSNVLLTDSTISFELSDNLSDVTLDSVAIAINGNVATYDLSEQLSDNKPNTPEKVELKLDERQLPENGVNSIELLASDNAGNLGYTSDLKELGESDNVVLFNIKDKDIITSNSQYYDEESQTLAVIGSYIGTDPLTINDQAVEVDAESKTFSASLPIDDQTNAIVVKVGEEQVRNVPIEVHVTKPTLSVDTPAEESSELSTDTIRIAGQTGESTTKLTLSNSSTEDPIDATTAIQEDGSYAVDVPLENGQNLITVSATDQYENTSSVQKLVTTSAYRQSDLLVLENILTDDITIVGVGNPDYDSDSNIYQIKGRLREKVDNFTINGDPVDYDPTNLTFTYDLALKQGKQSVAFYVEGSTGDKEVIDEGYYVFVDTVLPTLQIEGLTVSDDGQYSVYTNQNPFHLTGLISDNFAGYRLYINNNNVYSDIDYGLYDEDFFAGRPAQNFDYEVPVTEGENHLTVSLADSLGNEQSKNILVNYSAAVPNAPTITADTTELTNKSVVVSATADEGDTILYSFDGENYQLYSEPLAVAVNQTVYFKSVNQFKSESEVTTYDVTNIVPKIVANPTITLSEYGEAKEPVTVTLGYSKELSETEASYTHLRYSLDEGKTFTDYTEPFTVEKTTVITAQTYDDAGNESSLIKANVIVKDESDKDESDKDDPDKGDPDKDDQDKDDSDKEDPDKEDPDKDDPDKDDQDKDNQDKDDTDKEEQKGGSTGGGSTNNTDNGSGNGGSTNKGSGKPNGNNHKASTNKGGNNGQSNTRKKSTQLLPQTGESSSTVLMYTGVGLILAGVILVTVKKRKINK</sequence>
<evidence type="ECO:0000256" key="5">
    <source>
        <dbReference type="ARBA" id="ARBA00022729"/>
    </source>
</evidence>
<feature type="active site" description="Charge relay system" evidence="10 11">
    <location>
        <position position="292"/>
    </location>
</feature>
<dbReference type="GO" id="GO:0006508">
    <property type="term" value="P:proteolysis"/>
    <property type="evidence" value="ECO:0007669"/>
    <property type="project" value="UniProtKB-KW"/>
</dbReference>
<dbReference type="InterPro" id="IPR046450">
    <property type="entry name" value="PA_dom_sf"/>
</dbReference>
<dbReference type="EMBL" id="DQHO01000013">
    <property type="protein sequence ID" value="HCS93402.1"/>
    <property type="molecule type" value="Genomic_DNA"/>
</dbReference>